<evidence type="ECO:0000256" key="4">
    <source>
        <dbReference type="ARBA" id="ARBA00022801"/>
    </source>
</evidence>
<evidence type="ECO:0000313" key="10">
    <source>
        <dbReference type="Proteomes" id="UP000028531"/>
    </source>
</evidence>
<comment type="similarity">
    <text evidence="5">Belongs to the YicC/YloC family.</text>
</comment>
<keyword evidence="2" id="KW-0540">Nuclease</keyword>
<feature type="domain" description="Endoribonuclease YicC-like N-terminal" evidence="6">
    <location>
        <begin position="2"/>
        <end position="157"/>
    </location>
</feature>
<gene>
    <name evidence="8" type="ORF">IL45_08875</name>
    <name evidence="9" type="ORF">LY02_00299</name>
</gene>
<dbReference type="EMBL" id="JPJI01000032">
    <property type="protein sequence ID" value="KEZ92255.1"/>
    <property type="molecule type" value="Genomic_DNA"/>
</dbReference>
<dbReference type="GO" id="GO:0016787">
    <property type="term" value="F:hydrolase activity"/>
    <property type="evidence" value="ECO:0007669"/>
    <property type="project" value="UniProtKB-KW"/>
</dbReference>
<dbReference type="PANTHER" id="PTHR30636">
    <property type="entry name" value="UPF0701 PROTEIN YICC"/>
    <property type="match status" value="1"/>
</dbReference>
<evidence type="ECO:0000259" key="7">
    <source>
        <dbReference type="Pfam" id="PF08340"/>
    </source>
</evidence>
<keyword evidence="4" id="KW-0378">Hydrolase</keyword>
<evidence type="ECO:0000256" key="2">
    <source>
        <dbReference type="ARBA" id="ARBA00022722"/>
    </source>
</evidence>
<keyword evidence="11" id="KW-1185">Reference proteome</keyword>
<organism evidence="8 10">
    <name type="scientific">Nonlabens ulvanivorans</name>
    <name type="common">Persicivirga ulvanivorans</name>
    <dbReference type="NCBI Taxonomy" id="906888"/>
    <lineage>
        <taxon>Bacteria</taxon>
        <taxon>Pseudomonadati</taxon>
        <taxon>Bacteroidota</taxon>
        <taxon>Flavobacteriia</taxon>
        <taxon>Flavobacteriales</taxon>
        <taxon>Flavobacteriaceae</taxon>
        <taxon>Nonlabens</taxon>
    </lineage>
</organism>
<proteinExistence type="inferred from homology"/>
<dbReference type="Pfam" id="PF08340">
    <property type="entry name" value="YicC-like_C"/>
    <property type="match status" value="1"/>
</dbReference>
<comment type="cofactor">
    <cofactor evidence="1">
        <name>a divalent metal cation</name>
        <dbReference type="ChEBI" id="CHEBI:60240"/>
    </cofactor>
</comment>
<evidence type="ECO:0000313" key="11">
    <source>
        <dbReference type="Proteomes" id="UP000239997"/>
    </source>
</evidence>
<dbReference type="EMBL" id="PVNA01000001">
    <property type="protein sequence ID" value="PRX15086.1"/>
    <property type="molecule type" value="Genomic_DNA"/>
</dbReference>
<dbReference type="RefSeq" id="WP_036582842.1">
    <property type="nucleotide sequence ID" value="NZ_JPJI01000032.1"/>
</dbReference>
<dbReference type="GO" id="GO:0004521">
    <property type="term" value="F:RNA endonuclease activity"/>
    <property type="evidence" value="ECO:0007669"/>
    <property type="project" value="InterPro"/>
</dbReference>
<comment type="caution">
    <text evidence="8">The sequence shown here is derived from an EMBL/GenBank/DDBJ whole genome shotgun (WGS) entry which is preliminary data.</text>
</comment>
<reference evidence="8 10" key="1">
    <citation type="submission" date="2014-07" db="EMBL/GenBank/DDBJ databases">
        <title>Draft genome sequence of Nonlabens ulvanivorans, an ulvan degrading bacterium.</title>
        <authorList>
            <person name="Kopel M."/>
            <person name="Helbert W."/>
            <person name="Henrissat B."/>
            <person name="Doniger T."/>
            <person name="Banin E."/>
        </authorList>
    </citation>
    <scope>NUCLEOTIDE SEQUENCE [LARGE SCALE GENOMIC DNA]</scope>
    <source>
        <strain evidence="8 10">PLR</strain>
    </source>
</reference>
<evidence type="ECO:0000259" key="6">
    <source>
        <dbReference type="Pfam" id="PF03755"/>
    </source>
</evidence>
<dbReference type="Proteomes" id="UP000028531">
    <property type="component" value="Unassembled WGS sequence"/>
</dbReference>
<name>A0A084JTH1_NONUL</name>
<dbReference type="InterPro" id="IPR013527">
    <property type="entry name" value="YicC-like_N"/>
</dbReference>
<dbReference type="AlphaFoldDB" id="A0A084JTH1"/>
<dbReference type="Pfam" id="PF03755">
    <property type="entry name" value="YicC-like_N"/>
    <property type="match status" value="1"/>
</dbReference>
<feature type="domain" description="Endoribonuclease YicC-like C-terminal" evidence="7">
    <location>
        <begin position="175"/>
        <end position="290"/>
    </location>
</feature>
<dbReference type="InterPro" id="IPR005229">
    <property type="entry name" value="YicC/YloC-like"/>
</dbReference>
<evidence type="ECO:0000256" key="3">
    <source>
        <dbReference type="ARBA" id="ARBA00022759"/>
    </source>
</evidence>
<dbReference type="Proteomes" id="UP000239997">
    <property type="component" value="Unassembled WGS sequence"/>
</dbReference>
<evidence type="ECO:0000256" key="1">
    <source>
        <dbReference type="ARBA" id="ARBA00001968"/>
    </source>
</evidence>
<reference evidence="9 11" key="2">
    <citation type="submission" date="2018-03" db="EMBL/GenBank/DDBJ databases">
        <title>Genomic Encyclopedia of Archaeal and Bacterial Type Strains, Phase II (KMG-II): from individual species to whole genera.</title>
        <authorList>
            <person name="Goeker M."/>
        </authorList>
    </citation>
    <scope>NUCLEOTIDE SEQUENCE [LARGE SCALE GENOMIC DNA]</scope>
    <source>
        <strain evidence="9 11">DSM 22727</strain>
    </source>
</reference>
<sequence>MILSMTGYGKSVTQLAQKKITVEIRTLNSKNLDLNMRLSNAYKEIELPLRQLAASELSRGKIDFAIHVEKTGIDSTTQLNTQVLESYIQQLKTVQGINLNDTVDDSRLLQIASKFPDVFATQIEEVSQEDFDAIHQTAIEALKAVNQYRHDEGKGLKEEFILRINNINQLLEQIKAVDETRLADIRTRLEKAVSDLKEKVDANRFEQELIFYLEKYDITEEKVRLKNHLDYFKETLDNDISQGKKLGFISQEIGREINTIGSKANHAVMQQLVVQMKDELEKVKEQMLNVL</sequence>
<evidence type="ECO:0000313" key="8">
    <source>
        <dbReference type="EMBL" id="KEZ92255.1"/>
    </source>
</evidence>
<dbReference type="OrthoDB" id="9771229at2"/>
<evidence type="ECO:0000256" key="5">
    <source>
        <dbReference type="ARBA" id="ARBA00035648"/>
    </source>
</evidence>
<evidence type="ECO:0000313" key="9">
    <source>
        <dbReference type="EMBL" id="PRX15086.1"/>
    </source>
</evidence>
<keyword evidence="3" id="KW-0255">Endonuclease</keyword>
<dbReference type="PANTHER" id="PTHR30636:SF3">
    <property type="entry name" value="UPF0701 PROTEIN YICC"/>
    <property type="match status" value="1"/>
</dbReference>
<dbReference type="InterPro" id="IPR013551">
    <property type="entry name" value="YicC-like_C"/>
</dbReference>
<accession>A0A084JTH1</accession>
<protein>
    <submittedName>
        <fullName evidence="9">Uncharacterized protein (TIGR00255 family)</fullName>
    </submittedName>
</protein>